<keyword evidence="2" id="KW-1185">Reference proteome</keyword>
<comment type="caution">
    <text evidence="1">The sequence shown here is derived from an EMBL/GenBank/DDBJ whole genome shotgun (WGS) entry which is preliminary data.</text>
</comment>
<dbReference type="Gramene" id="KVH93620">
    <property type="protein sequence ID" value="KVH93620"/>
    <property type="gene ID" value="Ccrd_004328"/>
</dbReference>
<name>A0A103XMV9_CYNCS</name>
<evidence type="ECO:0000313" key="2">
    <source>
        <dbReference type="Proteomes" id="UP000243975"/>
    </source>
</evidence>
<organism evidence="1 2">
    <name type="scientific">Cynara cardunculus var. scolymus</name>
    <name type="common">Globe artichoke</name>
    <name type="synonym">Cynara scolymus</name>
    <dbReference type="NCBI Taxonomy" id="59895"/>
    <lineage>
        <taxon>Eukaryota</taxon>
        <taxon>Viridiplantae</taxon>
        <taxon>Streptophyta</taxon>
        <taxon>Embryophyta</taxon>
        <taxon>Tracheophyta</taxon>
        <taxon>Spermatophyta</taxon>
        <taxon>Magnoliopsida</taxon>
        <taxon>eudicotyledons</taxon>
        <taxon>Gunneridae</taxon>
        <taxon>Pentapetalae</taxon>
        <taxon>asterids</taxon>
        <taxon>campanulids</taxon>
        <taxon>Asterales</taxon>
        <taxon>Asteraceae</taxon>
        <taxon>Carduoideae</taxon>
        <taxon>Cardueae</taxon>
        <taxon>Carduinae</taxon>
        <taxon>Cynara</taxon>
    </lineage>
</organism>
<protein>
    <submittedName>
        <fullName evidence="1">Uncharacterized protein</fullName>
    </submittedName>
</protein>
<gene>
    <name evidence="1" type="ORF">Ccrd_004328</name>
</gene>
<accession>A0A103XMV9</accession>
<sequence>MELNQQHNHMPSSMYTYFSDQAVKVRLLNRTGMNRVDSREEIQIELEKERIREQIVAKEIVRLGEKVRREMMMDNGWGFPSRGPPVSFEENYGRHNQEIAVQRLPWLPQMNLTDMGRLNGSANWNENGSWVHGESQRFSQWG</sequence>
<dbReference type="OrthoDB" id="1734049at2759"/>
<evidence type="ECO:0000313" key="1">
    <source>
        <dbReference type="EMBL" id="KVH93620.1"/>
    </source>
</evidence>
<proteinExistence type="predicted"/>
<dbReference type="Proteomes" id="UP000243975">
    <property type="component" value="Unassembled WGS sequence"/>
</dbReference>
<reference evidence="1 2" key="1">
    <citation type="journal article" date="2016" name="Sci. Rep.">
        <title>The genome sequence of the outbreeding globe artichoke constructed de novo incorporating a phase-aware low-pass sequencing strategy of F1 progeny.</title>
        <authorList>
            <person name="Scaglione D."/>
            <person name="Reyes-Chin-Wo S."/>
            <person name="Acquadro A."/>
            <person name="Froenicke L."/>
            <person name="Portis E."/>
            <person name="Beitel C."/>
            <person name="Tirone M."/>
            <person name="Mauro R."/>
            <person name="Lo Monaco A."/>
            <person name="Mauromicale G."/>
            <person name="Faccioli P."/>
            <person name="Cattivelli L."/>
            <person name="Rieseberg L."/>
            <person name="Michelmore R."/>
            <person name="Lanteri S."/>
        </authorList>
    </citation>
    <scope>NUCLEOTIDE SEQUENCE [LARGE SCALE GENOMIC DNA]</scope>
    <source>
        <strain evidence="1">2C</strain>
    </source>
</reference>
<dbReference type="EMBL" id="LEKV01004708">
    <property type="protein sequence ID" value="KVH93620.1"/>
    <property type="molecule type" value="Genomic_DNA"/>
</dbReference>
<dbReference type="AlphaFoldDB" id="A0A103XMV9"/>